<proteinExistence type="predicted"/>
<dbReference type="HOGENOM" id="CLU_2941251_0_0_1"/>
<protein>
    <submittedName>
        <fullName evidence="2">Uncharacterized protein</fullName>
    </submittedName>
</protein>
<feature type="region of interest" description="Disordered" evidence="1">
    <location>
        <begin position="1"/>
        <end position="47"/>
    </location>
</feature>
<dbReference type="Proteomes" id="UP000054549">
    <property type="component" value="Unassembled WGS sequence"/>
</dbReference>
<organism evidence="2 3">
    <name type="scientific">Amanita muscaria (strain Koide BX008)</name>
    <dbReference type="NCBI Taxonomy" id="946122"/>
    <lineage>
        <taxon>Eukaryota</taxon>
        <taxon>Fungi</taxon>
        <taxon>Dikarya</taxon>
        <taxon>Basidiomycota</taxon>
        <taxon>Agaricomycotina</taxon>
        <taxon>Agaricomycetes</taxon>
        <taxon>Agaricomycetidae</taxon>
        <taxon>Agaricales</taxon>
        <taxon>Pluteineae</taxon>
        <taxon>Amanitaceae</taxon>
        <taxon>Amanita</taxon>
    </lineage>
</organism>
<reference evidence="2 3" key="1">
    <citation type="submission" date="2014-04" db="EMBL/GenBank/DDBJ databases">
        <title>Evolutionary Origins and Diversification of the Mycorrhizal Mutualists.</title>
        <authorList>
            <consortium name="DOE Joint Genome Institute"/>
            <consortium name="Mycorrhizal Genomics Consortium"/>
            <person name="Kohler A."/>
            <person name="Kuo A."/>
            <person name="Nagy L.G."/>
            <person name="Floudas D."/>
            <person name="Copeland A."/>
            <person name="Barry K.W."/>
            <person name="Cichocki N."/>
            <person name="Veneault-Fourrey C."/>
            <person name="LaButti K."/>
            <person name="Lindquist E.A."/>
            <person name="Lipzen A."/>
            <person name="Lundell T."/>
            <person name="Morin E."/>
            <person name="Murat C."/>
            <person name="Riley R."/>
            <person name="Ohm R."/>
            <person name="Sun H."/>
            <person name="Tunlid A."/>
            <person name="Henrissat B."/>
            <person name="Grigoriev I.V."/>
            <person name="Hibbett D.S."/>
            <person name="Martin F."/>
        </authorList>
    </citation>
    <scope>NUCLEOTIDE SEQUENCE [LARGE SCALE GENOMIC DNA]</scope>
    <source>
        <strain evidence="2 3">Koide BX008</strain>
    </source>
</reference>
<feature type="compositionally biased region" description="Basic and acidic residues" evidence="1">
    <location>
        <begin position="11"/>
        <end position="26"/>
    </location>
</feature>
<dbReference type="EMBL" id="KN818224">
    <property type="protein sequence ID" value="KIL70291.1"/>
    <property type="molecule type" value="Genomic_DNA"/>
</dbReference>
<dbReference type="InParanoid" id="A0A0C2XL87"/>
<evidence type="ECO:0000256" key="1">
    <source>
        <dbReference type="SAM" id="MobiDB-lite"/>
    </source>
</evidence>
<feature type="compositionally biased region" description="Acidic residues" evidence="1">
    <location>
        <begin position="1"/>
        <end position="10"/>
    </location>
</feature>
<gene>
    <name evidence="2" type="ORF">M378DRAFT_156397</name>
</gene>
<name>A0A0C2XL87_AMAMK</name>
<evidence type="ECO:0000313" key="3">
    <source>
        <dbReference type="Proteomes" id="UP000054549"/>
    </source>
</evidence>
<evidence type="ECO:0000313" key="2">
    <source>
        <dbReference type="EMBL" id="KIL70291.1"/>
    </source>
</evidence>
<dbReference type="AlphaFoldDB" id="A0A0C2XL87"/>
<keyword evidence="3" id="KW-1185">Reference proteome</keyword>
<accession>A0A0C2XL87</accession>
<sequence>MVASCDVDESREERHKGMSNEKRPKTTTDAQPCLDSWRKPAISRQSSSRNQVYHLAKFYF</sequence>